<organism evidence="1 2">
    <name type="scientific">Saccharothrix longispora</name>
    <dbReference type="NCBI Taxonomy" id="33920"/>
    <lineage>
        <taxon>Bacteria</taxon>
        <taxon>Bacillati</taxon>
        <taxon>Actinomycetota</taxon>
        <taxon>Actinomycetes</taxon>
        <taxon>Pseudonocardiales</taxon>
        <taxon>Pseudonocardiaceae</taxon>
        <taxon>Saccharothrix</taxon>
    </lineage>
</organism>
<comment type="caution">
    <text evidence="1">The sequence shown here is derived from an EMBL/GenBank/DDBJ whole genome shotgun (WGS) entry which is preliminary data.</text>
</comment>
<dbReference type="EMBL" id="JAVDSG010000001">
    <property type="protein sequence ID" value="MDR6591774.1"/>
    <property type="molecule type" value="Genomic_DNA"/>
</dbReference>
<accession>A0ABU1PNX0</accession>
<keyword evidence="2" id="KW-1185">Reference proteome</keyword>
<reference evidence="1 2" key="1">
    <citation type="submission" date="2023-07" db="EMBL/GenBank/DDBJ databases">
        <title>Sequencing the genomes of 1000 actinobacteria strains.</title>
        <authorList>
            <person name="Klenk H.-P."/>
        </authorList>
    </citation>
    <scope>NUCLEOTIDE SEQUENCE [LARGE SCALE GENOMIC DNA]</scope>
    <source>
        <strain evidence="1 2">DSM 43749</strain>
    </source>
</reference>
<sequence length="80" mass="8883">MRELFGGREVEVIDFQDVTSGEHVLEFRDTAWRSNEAVLAISVPDGGSWSDAVVSVNPHRGDVPVTFMIWAIGVAEKKMH</sequence>
<dbReference type="Proteomes" id="UP001268819">
    <property type="component" value="Unassembled WGS sequence"/>
</dbReference>
<evidence type="ECO:0000313" key="2">
    <source>
        <dbReference type="Proteomes" id="UP001268819"/>
    </source>
</evidence>
<protein>
    <submittedName>
        <fullName evidence="1">Uncharacterized protein</fullName>
    </submittedName>
</protein>
<gene>
    <name evidence="1" type="ORF">J2S66_000158</name>
</gene>
<evidence type="ECO:0000313" key="1">
    <source>
        <dbReference type="EMBL" id="MDR6591774.1"/>
    </source>
</evidence>
<dbReference type="RefSeq" id="WP_310302399.1">
    <property type="nucleotide sequence ID" value="NZ_BAAAXB010000001.1"/>
</dbReference>
<proteinExistence type="predicted"/>
<name>A0ABU1PNX0_9PSEU</name>